<dbReference type="InterPro" id="IPR036397">
    <property type="entry name" value="RNaseH_sf"/>
</dbReference>
<comment type="caution">
    <text evidence="2">The sequence shown here is derived from an EMBL/GenBank/DDBJ whole genome shotgun (WGS) entry which is preliminary data.</text>
</comment>
<organism evidence="2 3">
    <name type="scientific">Plakobranchus ocellatus</name>
    <dbReference type="NCBI Taxonomy" id="259542"/>
    <lineage>
        <taxon>Eukaryota</taxon>
        <taxon>Metazoa</taxon>
        <taxon>Spiralia</taxon>
        <taxon>Lophotrochozoa</taxon>
        <taxon>Mollusca</taxon>
        <taxon>Gastropoda</taxon>
        <taxon>Heterobranchia</taxon>
        <taxon>Euthyneura</taxon>
        <taxon>Panpulmonata</taxon>
        <taxon>Sacoglossa</taxon>
        <taxon>Placobranchoidea</taxon>
        <taxon>Plakobranchidae</taxon>
        <taxon>Plakobranchus</taxon>
    </lineage>
</organism>
<evidence type="ECO:0000313" key="2">
    <source>
        <dbReference type="EMBL" id="GFO07314.1"/>
    </source>
</evidence>
<dbReference type="Gene3D" id="3.30.420.10">
    <property type="entry name" value="Ribonuclease H-like superfamily/Ribonuclease H"/>
    <property type="match status" value="1"/>
</dbReference>
<keyword evidence="3" id="KW-1185">Reference proteome</keyword>
<feature type="region of interest" description="Disordered" evidence="1">
    <location>
        <begin position="37"/>
        <end position="72"/>
    </location>
</feature>
<accession>A0AAV4ALT5</accession>
<dbReference type="EMBL" id="BLXT01003854">
    <property type="protein sequence ID" value="GFO07314.1"/>
    <property type="molecule type" value="Genomic_DNA"/>
</dbReference>
<gene>
    <name evidence="2" type="ORF">PoB_003381900</name>
</gene>
<reference evidence="2 3" key="1">
    <citation type="journal article" date="2021" name="Elife">
        <title>Chloroplast acquisition without the gene transfer in kleptoplastic sea slugs, Plakobranchus ocellatus.</title>
        <authorList>
            <person name="Maeda T."/>
            <person name="Takahashi S."/>
            <person name="Yoshida T."/>
            <person name="Shimamura S."/>
            <person name="Takaki Y."/>
            <person name="Nagai Y."/>
            <person name="Toyoda A."/>
            <person name="Suzuki Y."/>
            <person name="Arimoto A."/>
            <person name="Ishii H."/>
            <person name="Satoh N."/>
            <person name="Nishiyama T."/>
            <person name="Hasebe M."/>
            <person name="Maruyama T."/>
            <person name="Minagawa J."/>
            <person name="Obokata J."/>
            <person name="Shigenobu S."/>
        </authorList>
    </citation>
    <scope>NUCLEOTIDE SEQUENCE [LARGE SCALE GENOMIC DNA]</scope>
</reference>
<proteinExistence type="predicted"/>
<sequence>MALSKDLLIKQRSVMDFLAAEGCAQMVRIFKGEVPKETTVRDRKRSDSDVVRRDKDSILQHDNARPHTSRQTQDALRQLELATLPQPAYSPALAPLTIIFVSPTQEVPEGPSL</sequence>
<name>A0AAV4ALT5_9GAST</name>
<protein>
    <submittedName>
        <fullName evidence="2">Histone-lysine N-methyltransferase SETMAR</fullName>
    </submittedName>
</protein>
<dbReference type="AlphaFoldDB" id="A0AAV4ALT5"/>
<evidence type="ECO:0000313" key="3">
    <source>
        <dbReference type="Proteomes" id="UP000735302"/>
    </source>
</evidence>
<dbReference type="Proteomes" id="UP000735302">
    <property type="component" value="Unassembled WGS sequence"/>
</dbReference>
<feature type="compositionally biased region" description="Basic and acidic residues" evidence="1">
    <location>
        <begin position="37"/>
        <end position="65"/>
    </location>
</feature>
<evidence type="ECO:0000256" key="1">
    <source>
        <dbReference type="SAM" id="MobiDB-lite"/>
    </source>
</evidence>
<dbReference type="GO" id="GO:0003676">
    <property type="term" value="F:nucleic acid binding"/>
    <property type="evidence" value="ECO:0007669"/>
    <property type="project" value="InterPro"/>
</dbReference>